<accession>A0A0G4FUH2</accession>
<evidence type="ECO:0000256" key="2">
    <source>
        <dbReference type="ARBA" id="ARBA00022771"/>
    </source>
</evidence>
<dbReference type="SUPFAM" id="SSF144232">
    <property type="entry name" value="HIT/MYND zinc finger-like"/>
    <property type="match status" value="1"/>
</dbReference>
<evidence type="ECO:0000256" key="4">
    <source>
        <dbReference type="PROSITE-ProRule" id="PRU00134"/>
    </source>
</evidence>
<organism evidence="6">
    <name type="scientific">Chromera velia CCMP2878</name>
    <dbReference type="NCBI Taxonomy" id="1169474"/>
    <lineage>
        <taxon>Eukaryota</taxon>
        <taxon>Sar</taxon>
        <taxon>Alveolata</taxon>
        <taxon>Colpodellida</taxon>
        <taxon>Chromeraceae</taxon>
        <taxon>Chromera</taxon>
    </lineage>
</organism>
<name>A0A0G4FUH2_9ALVE</name>
<dbReference type="PROSITE" id="PS50865">
    <property type="entry name" value="ZF_MYND_2"/>
    <property type="match status" value="1"/>
</dbReference>
<dbReference type="InterPro" id="IPR002893">
    <property type="entry name" value="Znf_MYND"/>
</dbReference>
<proteinExistence type="predicted"/>
<evidence type="ECO:0000259" key="5">
    <source>
        <dbReference type="PROSITE" id="PS50865"/>
    </source>
</evidence>
<evidence type="ECO:0000313" key="6">
    <source>
        <dbReference type="EMBL" id="CEM18585.1"/>
    </source>
</evidence>
<protein>
    <recommendedName>
        <fullName evidence="5">MYND-type domain-containing protein</fullName>
    </recommendedName>
</protein>
<dbReference type="AlphaFoldDB" id="A0A0G4FUH2"/>
<keyword evidence="2 4" id="KW-0863">Zinc-finger</keyword>
<dbReference type="GO" id="GO:0008270">
    <property type="term" value="F:zinc ion binding"/>
    <property type="evidence" value="ECO:0007669"/>
    <property type="project" value="UniProtKB-KW"/>
</dbReference>
<evidence type="ECO:0000256" key="1">
    <source>
        <dbReference type="ARBA" id="ARBA00022723"/>
    </source>
</evidence>
<gene>
    <name evidence="6" type="ORF">Cvel_18846</name>
</gene>
<feature type="domain" description="MYND-type" evidence="5">
    <location>
        <begin position="594"/>
        <end position="639"/>
    </location>
</feature>
<dbReference type="VEuPathDB" id="CryptoDB:Cvel_18846"/>
<keyword evidence="3" id="KW-0862">Zinc</keyword>
<keyword evidence="1" id="KW-0479">Metal-binding</keyword>
<dbReference type="Pfam" id="PF01753">
    <property type="entry name" value="zf-MYND"/>
    <property type="match status" value="1"/>
</dbReference>
<reference evidence="6" key="1">
    <citation type="submission" date="2014-11" db="EMBL/GenBank/DDBJ databases">
        <authorList>
            <person name="Otto D Thomas"/>
            <person name="Naeem Raeece"/>
        </authorList>
    </citation>
    <scope>NUCLEOTIDE SEQUENCE</scope>
</reference>
<sequence length="640" mass="73118">MEVFSVVCPKVCCNNAFLSTKSITAGSLSLQCPWCERDFHVSEPEDGVMDLGEHVECTPTEEEVTTAVSLMEKQLLFKIGYYEERYDHTKTPQKIQRYKAQQMEGARYSPPWYLLMDAIEPTPIRCKLPIEVVTLQQKYPETKLREMVLLWYWSHRRTHLLDAVLTRVRDLHERKFTLEHLDFLRGTEWGRFDILWYSNQEWLKKLRGVPPFIPEESLSGSAYLQNLHSQATLSTLDYHFAWQTFRILSEWMSADLDFSRMTVDNHHTGSFWRKTGIVTAEDKSDVDMIFVLHPLPREASDVLDLMQDVLKKALRRSGLEKAFAEEFPNSRIEVEKKKCSIGISCRALQVDFDFVPARIPDKAASTRAHAEPFSQATGYLEEFEILHEGVWKLTGATQTMAALEKANTNFPGNNLKEVIQLVKVWNATQGKPLRGFFIENILMGLGRVLRKKFGEEGSSRSGLAGKLVYAFRTLADHGGIPLFLPGANRSGFDVLSEDEKKKAKRYLQHAVREIRRARTDVHAGGVSSVDPEAVDWKKVFKAVSEEEMVCGQELISQAGLRDNCMREVVNLVMCRAAQTLLPDPFADVEVPSTCRRCDQTNGTKSCSPTSLFPCERCRLVVYCSRRCEDQDREDHAFACF</sequence>
<dbReference type="PROSITE" id="PS01360">
    <property type="entry name" value="ZF_MYND_1"/>
    <property type="match status" value="1"/>
</dbReference>
<evidence type="ECO:0000256" key="3">
    <source>
        <dbReference type="ARBA" id="ARBA00022833"/>
    </source>
</evidence>
<dbReference type="EMBL" id="CDMZ01000644">
    <property type="protein sequence ID" value="CEM18585.1"/>
    <property type="molecule type" value="Genomic_DNA"/>
</dbReference>
<dbReference type="Gene3D" id="6.10.140.2220">
    <property type="match status" value="1"/>
</dbReference>